<proteinExistence type="predicted"/>
<accession>A0A6V8KYR8</accession>
<dbReference type="EMBL" id="BLPG01000001">
    <property type="protein sequence ID" value="GFJ87838.1"/>
    <property type="molecule type" value="Genomic_DNA"/>
</dbReference>
<evidence type="ECO:0000313" key="1">
    <source>
        <dbReference type="EMBL" id="GFJ87838.1"/>
    </source>
</evidence>
<sequence>MTGMTVRGDRCLARIRLGDDEVGWLSTRPLAAHVVEDDLYCELEMGHPGPHATMGQQGYKIAWWVRWTLSASEIVETTMCPAESDEVDQLGEHDLCLLYQGHPGRHSFEYGVE</sequence>
<keyword evidence="2" id="KW-1185">Reference proteome</keyword>
<dbReference type="AlphaFoldDB" id="A0A6V8KYR8"/>
<name>A0A6V8KYR8_9ACTN</name>
<organism evidence="1 2">
    <name type="scientific">Phytohabitans rumicis</name>
    <dbReference type="NCBI Taxonomy" id="1076125"/>
    <lineage>
        <taxon>Bacteria</taxon>
        <taxon>Bacillati</taxon>
        <taxon>Actinomycetota</taxon>
        <taxon>Actinomycetes</taxon>
        <taxon>Micromonosporales</taxon>
        <taxon>Micromonosporaceae</taxon>
    </lineage>
</organism>
<gene>
    <name evidence="1" type="ORF">Prum_014800</name>
</gene>
<comment type="caution">
    <text evidence="1">The sequence shown here is derived from an EMBL/GenBank/DDBJ whole genome shotgun (WGS) entry which is preliminary data.</text>
</comment>
<protein>
    <submittedName>
        <fullName evidence="1">Uncharacterized protein</fullName>
    </submittedName>
</protein>
<dbReference type="Proteomes" id="UP000482960">
    <property type="component" value="Unassembled WGS sequence"/>
</dbReference>
<reference evidence="1 2" key="1">
    <citation type="submission" date="2020-03" db="EMBL/GenBank/DDBJ databases">
        <title>Whole genome shotgun sequence of Phytohabitans rumicis NBRC 108638.</title>
        <authorList>
            <person name="Komaki H."/>
            <person name="Tamura T."/>
        </authorList>
    </citation>
    <scope>NUCLEOTIDE SEQUENCE [LARGE SCALE GENOMIC DNA]</scope>
    <source>
        <strain evidence="1 2">NBRC 108638</strain>
    </source>
</reference>
<evidence type="ECO:0000313" key="2">
    <source>
        <dbReference type="Proteomes" id="UP000482960"/>
    </source>
</evidence>
<reference evidence="1 2" key="2">
    <citation type="submission" date="2020-03" db="EMBL/GenBank/DDBJ databases">
        <authorList>
            <person name="Ichikawa N."/>
            <person name="Kimura A."/>
            <person name="Kitahashi Y."/>
            <person name="Uohara A."/>
        </authorList>
    </citation>
    <scope>NUCLEOTIDE SEQUENCE [LARGE SCALE GENOMIC DNA]</scope>
    <source>
        <strain evidence="1 2">NBRC 108638</strain>
    </source>
</reference>